<dbReference type="SUPFAM" id="SSF103190">
    <property type="entry name" value="Sensory domain-like"/>
    <property type="match status" value="1"/>
</dbReference>
<dbReference type="PANTHER" id="PTHR32089:SF112">
    <property type="entry name" value="LYSOZYME-LIKE PROTEIN-RELATED"/>
    <property type="match status" value="1"/>
</dbReference>
<dbReference type="RefSeq" id="WP_137696337.1">
    <property type="nucleotide sequence ID" value="NZ_CP061336.1"/>
</dbReference>
<evidence type="ECO:0000313" key="3">
    <source>
        <dbReference type="Proteomes" id="UP000306409"/>
    </source>
</evidence>
<dbReference type="Pfam" id="PF00015">
    <property type="entry name" value="MCPsignal"/>
    <property type="match status" value="1"/>
</dbReference>
<dbReference type="PROSITE" id="PS50111">
    <property type="entry name" value="CHEMOTAXIS_TRANSDUC_2"/>
    <property type="match status" value="1"/>
</dbReference>
<keyword evidence="3" id="KW-1185">Reference proteome</keyword>
<accession>A0A4U7JJF0</accession>
<reference evidence="2 3" key="1">
    <citation type="submission" date="2020-09" db="EMBL/GenBank/DDBJ databases">
        <title>Characterization and genome sequencing of Ruminiclostridium sp. nov. MA18.</title>
        <authorList>
            <person name="Rettenmaier R."/>
            <person name="Kowollik M.-L."/>
            <person name="Liebl W."/>
            <person name="Zverlov V."/>
        </authorList>
    </citation>
    <scope>NUCLEOTIDE SEQUENCE [LARGE SCALE GENOMIC DNA]</scope>
    <source>
        <strain evidence="2 3">MA18</strain>
    </source>
</reference>
<dbReference type="GO" id="GO:0007165">
    <property type="term" value="P:signal transduction"/>
    <property type="evidence" value="ECO:0007669"/>
    <property type="project" value="UniProtKB-KW"/>
</dbReference>
<dbReference type="SMART" id="SM00283">
    <property type="entry name" value="MA"/>
    <property type="match status" value="1"/>
</dbReference>
<dbReference type="PANTHER" id="PTHR32089">
    <property type="entry name" value="METHYL-ACCEPTING CHEMOTAXIS PROTEIN MCPB"/>
    <property type="match status" value="1"/>
</dbReference>
<sequence length="487" mass="54211">MYSLLQVMLVALVAAFLAAIIVFGILTYRNRRLIAEKDAFIQKLRMDLKKLNIELYVSSSQVASVSEQLCVNIDENNSFSQQVYAETLEMADLNEKVNDNISNILKEIKNVIVLVEDTKGISAELQSINSFAGSVIKTSRDEIYKIVNTIAEIQDSSNVTIQYMDLLSNSSKEIIKILETVNSISKQTHLLALNASIESSRAGEAGRGFAVVAEEIRKLAVESENAVKEINTLISSIQEEVSSVNKVVEENAIKVEKGVMVSKNIGQNLENINNSFNEVLNMSMKIVSLSESESEYANQIVGEMNAVEKLVATNTTRVEEVTASIFKQKDNIQEIAEMSIRLNEAYQNLTGLFDPTELSNMYLDNEEKEKKIAEMFKVIKELALIPDIQKINKNVHREKMSSLLRQSEFMEAIWSNDAKGRFICSIPEAGIANANVRDWFKKSLKGEDFVSPVYISAISKNPCITISIPIKSEKGEIVGVIGADLKV</sequence>
<organism evidence="2 3">
    <name type="scientific">Ruminiclostridium herbifermentans</name>
    <dbReference type="NCBI Taxonomy" id="2488810"/>
    <lineage>
        <taxon>Bacteria</taxon>
        <taxon>Bacillati</taxon>
        <taxon>Bacillota</taxon>
        <taxon>Clostridia</taxon>
        <taxon>Eubacteriales</taxon>
        <taxon>Oscillospiraceae</taxon>
        <taxon>Ruminiclostridium</taxon>
    </lineage>
</organism>
<protein>
    <submittedName>
        <fullName evidence="2">Chemotaxis protein</fullName>
    </submittedName>
</protein>
<keyword evidence="1" id="KW-0807">Transducer</keyword>
<evidence type="ECO:0000313" key="2">
    <source>
        <dbReference type="EMBL" id="QNU68434.1"/>
    </source>
</evidence>
<dbReference type="Pfam" id="PF22673">
    <property type="entry name" value="MCP-like_PDC_1"/>
    <property type="match status" value="1"/>
</dbReference>
<dbReference type="SUPFAM" id="SSF58104">
    <property type="entry name" value="Methyl-accepting chemotaxis protein (MCP) signaling domain"/>
    <property type="match status" value="1"/>
</dbReference>
<dbReference type="AlphaFoldDB" id="A0A4U7JJF0"/>
<name>A0A4U7JJF0_9FIRM</name>
<gene>
    <name evidence="2" type="ORF">EHE19_008560</name>
</gene>
<dbReference type="OrthoDB" id="9816519at2"/>
<dbReference type="Proteomes" id="UP000306409">
    <property type="component" value="Chromosome"/>
</dbReference>
<dbReference type="CDD" id="cd18773">
    <property type="entry name" value="PDC1_HK_sensor"/>
    <property type="match status" value="1"/>
</dbReference>
<dbReference type="Gene3D" id="1.10.287.950">
    <property type="entry name" value="Methyl-accepting chemotaxis protein"/>
    <property type="match status" value="1"/>
</dbReference>
<dbReference type="InterPro" id="IPR004089">
    <property type="entry name" value="MCPsignal_dom"/>
</dbReference>
<evidence type="ECO:0000256" key="1">
    <source>
        <dbReference type="ARBA" id="ARBA00023224"/>
    </source>
</evidence>
<dbReference type="Gene3D" id="3.30.450.20">
    <property type="entry name" value="PAS domain"/>
    <property type="match status" value="1"/>
</dbReference>
<dbReference type="EMBL" id="CP061336">
    <property type="protein sequence ID" value="QNU68434.1"/>
    <property type="molecule type" value="Genomic_DNA"/>
</dbReference>
<dbReference type="GO" id="GO:0016020">
    <property type="term" value="C:membrane"/>
    <property type="evidence" value="ECO:0007669"/>
    <property type="project" value="InterPro"/>
</dbReference>
<dbReference type="InterPro" id="IPR029151">
    <property type="entry name" value="Sensor-like_sf"/>
</dbReference>
<dbReference type="KEGG" id="rher:EHE19_008560"/>
<proteinExistence type="predicted"/>